<name>A0ABT8VX48_9GAMM</name>
<dbReference type="RefSeq" id="WP_302908719.1">
    <property type="nucleotide sequence ID" value="NZ_JAUMIS010000001.1"/>
</dbReference>
<protein>
    <submittedName>
        <fullName evidence="1">Uncharacterized protein</fullName>
    </submittedName>
</protein>
<gene>
    <name evidence="1" type="ORF">QVZ43_02325</name>
</gene>
<accession>A0ABT8VX48</accession>
<organism evidence="1 2">
    <name type="scientific">Marinobacter suaedae</name>
    <dbReference type="NCBI Taxonomy" id="3057675"/>
    <lineage>
        <taxon>Bacteria</taxon>
        <taxon>Pseudomonadati</taxon>
        <taxon>Pseudomonadota</taxon>
        <taxon>Gammaproteobacteria</taxon>
        <taxon>Pseudomonadales</taxon>
        <taxon>Marinobacteraceae</taxon>
        <taxon>Marinobacter</taxon>
    </lineage>
</organism>
<reference evidence="1" key="1">
    <citation type="submission" date="2023-07" db="EMBL/GenBank/DDBJ databases">
        <title>Marinobacter sp. chi1 genome sequencing and assembly.</title>
        <authorList>
            <person name="Park S."/>
        </authorList>
    </citation>
    <scope>NUCLEOTIDE SEQUENCE</scope>
    <source>
        <strain evidence="1">Chi1</strain>
    </source>
</reference>
<sequence>MINRHSVTDQPLPSALLHNGAETRRQYTRAAIKGLVQRFSRKAQAVQTQAGTAIEMPGMQGSV</sequence>
<keyword evidence="2" id="KW-1185">Reference proteome</keyword>
<evidence type="ECO:0000313" key="2">
    <source>
        <dbReference type="Proteomes" id="UP001168640"/>
    </source>
</evidence>
<proteinExistence type="predicted"/>
<dbReference type="EMBL" id="JAUMIS010000001">
    <property type="protein sequence ID" value="MDO3720539.1"/>
    <property type="molecule type" value="Genomic_DNA"/>
</dbReference>
<comment type="caution">
    <text evidence="1">The sequence shown here is derived from an EMBL/GenBank/DDBJ whole genome shotgun (WGS) entry which is preliminary data.</text>
</comment>
<evidence type="ECO:0000313" key="1">
    <source>
        <dbReference type="EMBL" id="MDO3720539.1"/>
    </source>
</evidence>
<dbReference type="Proteomes" id="UP001168640">
    <property type="component" value="Unassembled WGS sequence"/>
</dbReference>